<evidence type="ECO:0000313" key="2">
    <source>
        <dbReference type="Proteomes" id="UP000246991"/>
    </source>
</evidence>
<organism evidence="1 2">
    <name type="scientific">Tuber magnatum</name>
    <name type="common">white Piedmont truffle</name>
    <dbReference type="NCBI Taxonomy" id="42249"/>
    <lineage>
        <taxon>Eukaryota</taxon>
        <taxon>Fungi</taxon>
        <taxon>Dikarya</taxon>
        <taxon>Ascomycota</taxon>
        <taxon>Pezizomycotina</taxon>
        <taxon>Pezizomycetes</taxon>
        <taxon>Pezizales</taxon>
        <taxon>Tuberaceae</taxon>
        <taxon>Tuber</taxon>
    </lineage>
</organism>
<proteinExistence type="predicted"/>
<dbReference type="AlphaFoldDB" id="A0A317SXG0"/>
<sequence>MDTNSMWVLPSGDLAEQVLYEGHRTTPYECLPHSFIIDLADPTVQKLYKPKDWVAICERVPKLPKKDESLGEVMRKFENLESPEQLRRILIESSYVPKVELYNHDMHYDASWVHLVFNFLLPLYDDPYPVLLEDHPEAWFDINIWSVVVDRCLQGLRGINMLRKETTSLAGSLRRNRDRTYPTQRQKMGPRYDGLAMDRSNRIEYAVMETSKAFHLEGATKWLHDYLKVAKCLHDILFLLHCEVNHEASLLEELQVAGLVSAGLDCQVLRMSYGGGYVCILSREKRRTIPATLSKSGQLLKLLFSIWRFKTIVDSCGRDDTEQDSHARLMSSPSLSYPKILRAFDTETEGE</sequence>
<comment type="caution">
    <text evidence="1">The sequence shown here is derived from an EMBL/GenBank/DDBJ whole genome shotgun (WGS) entry which is preliminary data.</text>
</comment>
<dbReference type="EMBL" id="PYWC01000011">
    <property type="protein sequence ID" value="PWW78974.1"/>
    <property type="molecule type" value="Genomic_DNA"/>
</dbReference>
<accession>A0A317SXG0</accession>
<name>A0A317SXG0_9PEZI</name>
<protein>
    <submittedName>
        <fullName evidence="1">Uncharacterized protein</fullName>
    </submittedName>
</protein>
<keyword evidence="2" id="KW-1185">Reference proteome</keyword>
<dbReference type="OrthoDB" id="5361794at2759"/>
<reference evidence="1 2" key="1">
    <citation type="submission" date="2018-03" db="EMBL/GenBank/DDBJ databases">
        <title>Genomes of Pezizomycetes fungi and the evolution of truffles.</title>
        <authorList>
            <person name="Murat C."/>
            <person name="Payen T."/>
            <person name="Noel B."/>
            <person name="Kuo A."/>
            <person name="Martin F.M."/>
        </authorList>
    </citation>
    <scope>NUCLEOTIDE SEQUENCE [LARGE SCALE GENOMIC DNA]</scope>
    <source>
        <strain evidence="1">091103-1</strain>
    </source>
</reference>
<dbReference type="Proteomes" id="UP000246991">
    <property type="component" value="Unassembled WGS sequence"/>
</dbReference>
<gene>
    <name evidence="1" type="ORF">C7212DRAFT_341584</name>
</gene>
<evidence type="ECO:0000313" key="1">
    <source>
        <dbReference type="EMBL" id="PWW78974.1"/>
    </source>
</evidence>